<gene>
    <name evidence="7" type="primary">LOC112052698</name>
</gene>
<protein>
    <submittedName>
        <fullName evidence="7">Trypsin, alkaline A-like</fullName>
    </submittedName>
</protein>
<keyword evidence="1" id="KW-0645">Protease</keyword>
<organism evidence="6 7">
    <name type="scientific">Bicyclus anynana</name>
    <name type="common">Squinting bush brown butterfly</name>
    <dbReference type="NCBI Taxonomy" id="110368"/>
    <lineage>
        <taxon>Eukaryota</taxon>
        <taxon>Metazoa</taxon>
        <taxon>Ecdysozoa</taxon>
        <taxon>Arthropoda</taxon>
        <taxon>Hexapoda</taxon>
        <taxon>Insecta</taxon>
        <taxon>Pterygota</taxon>
        <taxon>Neoptera</taxon>
        <taxon>Endopterygota</taxon>
        <taxon>Lepidoptera</taxon>
        <taxon>Glossata</taxon>
        <taxon>Ditrysia</taxon>
        <taxon>Papilionoidea</taxon>
        <taxon>Nymphalidae</taxon>
        <taxon>Satyrinae</taxon>
        <taxon>Satyrini</taxon>
        <taxon>Mycalesina</taxon>
        <taxon>Bicyclus</taxon>
    </lineage>
</organism>
<keyword evidence="6" id="KW-1185">Reference proteome</keyword>
<reference evidence="7" key="2">
    <citation type="submission" date="2025-08" db="UniProtKB">
        <authorList>
            <consortium name="RefSeq"/>
        </authorList>
    </citation>
    <scope>IDENTIFICATION</scope>
</reference>
<evidence type="ECO:0000259" key="5">
    <source>
        <dbReference type="PROSITE" id="PS50240"/>
    </source>
</evidence>
<dbReference type="InterPro" id="IPR043504">
    <property type="entry name" value="Peptidase_S1_PA_chymotrypsin"/>
</dbReference>
<accession>A0ABM3LFF3</accession>
<evidence type="ECO:0000256" key="1">
    <source>
        <dbReference type="ARBA" id="ARBA00022670"/>
    </source>
</evidence>
<evidence type="ECO:0000313" key="7">
    <source>
        <dbReference type="RefSeq" id="XP_052737799.1"/>
    </source>
</evidence>
<feature type="domain" description="Peptidase S1" evidence="5">
    <location>
        <begin position="1"/>
        <end position="133"/>
    </location>
</feature>
<dbReference type="GeneID" id="112052698"/>
<dbReference type="PANTHER" id="PTHR24276">
    <property type="entry name" value="POLYSERASE-RELATED"/>
    <property type="match status" value="1"/>
</dbReference>
<keyword evidence="4" id="KW-1015">Disulfide bond</keyword>
<keyword evidence="2" id="KW-0378">Hydrolase</keyword>
<dbReference type="Gene3D" id="2.40.10.10">
    <property type="entry name" value="Trypsin-like serine proteases"/>
    <property type="match status" value="1"/>
</dbReference>
<name>A0ABM3LFF3_BICAN</name>
<evidence type="ECO:0000256" key="4">
    <source>
        <dbReference type="ARBA" id="ARBA00023157"/>
    </source>
</evidence>
<evidence type="ECO:0000313" key="6">
    <source>
        <dbReference type="Proteomes" id="UP001652582"/>
    </source>
</evidence>
<dbReference type="PROSITE" id="PS50240">
    <property type="entry name" value="TRYPSIN_DOM"/>
    <property type="match status" value="1"/>
</dbReference>
<dbReference type="InterPro" id="IPR001254">
    <property type="entry name" value="Trypsin_dom"/>
</dbReference>
<reference evidence="6" key="1">
    <citation type="submission" date="2025-05" db="UniProtKB">
        <authorList>
            <consortium name="RefSeq"/>
        </authorList>
    </citation>
    <scope>NUCLEOTIDE SEQUENCE [LARGE SCALE GENOMIC DNA]</scope>
</reference>
<dbReference type="PANTHER" id="PTHR24276:SF91">
    <property type="entry name" value="AT26814P-RELATED"/>
    <property type="match status" value="1"/>
</dbReference>
<sequence>MRVDSDINFGTNVRPIPIATTNSNLADYQFVLAIKLIRTHAGTSEQLSAVELRTINQGRCETIYGLNFVSASMLCAGWETGGRRSCRGDIGAPLIHNNAVVGVTAYTYGCGDGNYPSIYSRVSRYASWIISNA</sequence>
<dbReference type="InterPro" id="IPR050430">
    <property type="entry name" value="Peptidase_S1"/>
</dbReference>
<dbReference type="InterPro" id="IPR009003">
    <property type="entry name" value="Peptidase_S1_PA"/>
</dbReference>
<dbReference type="SMART" id="SM00020">
    <property type="entry name" value="Tryp_SPc"/>
    <property type="match status" value="1"/>
</dbReference>
<dbReference type="RefSeq" id="XP_052737799.1">
    <property type="nucleotide sequence ID" value="XM_052881839.1"/>
</dbReference>
<keyword evidence="3" id="KW-0720">Serine protease</keyword>
<dbReference type="Pfam" id="PF00089">
    <property type="entry name" value="Trypsin"/>
    <property type="match status" value="1"/>
</dbReference>
<dbReference type="SUPFAM" id="SSF50494">
    <property type="entry name" value="Trypsin-like serine proteases"/>
    <property type="match status" value="1"/>
</dbReference>
<dbReference type="Proteomes" id="UP001652582">
    <property type="component" value="Chromosome 1"/>
</dbReference>
<proteinExistence type="predicted"/>
<evidence type="ECO:0000256" key="3">
    <source>
        <dbReference type="ARBA" id="ARBA00022825"/>
    </source>
</evidence>
<evidence type="ECO:0000256" key="2">
    <source>
        <dbReference type="ARBA" id="ARBA00022801"/>
    </source>
</evidence>